<protein>
    <submittedName>
        <fullName evidence="1">Uncharacterized protein</fullName>
    </submittedName>
</protein>
<comment type="caution">
    <text evidence="1">The sequence shown here is derived from an EMBL/GenBank/DDBJ whole genome shotgun (WGS) entry which is preliminary data.</text>
</comment>
<dbReference type="RefSeq" id="WP_222199110.1">
    <property type="nucleotide sequence ID" value="NZ_JAIMFO010000005.1"/>
</dbReference>
<name>A0ABS7MJ38_9ACTN</name>
<accession>A0ABS7MJ38</accession>
<sequence length="72" mass="8256">MQDAFFANLINRQRELRTHGFDSEPTEEELVDYAFGLDDKLAVLCESFGVRLVQNAHGRWTVVANDAKGEKW</sequence>
<dbReference type="Proteomes" id="UP000700908">
    <property type="component" value="Unassembled WGS sequence"/>
</dbReference>
<gene>
    <name evidence="1" type="ORF">K6V98_03270</name>
</gene>
<organism evidence="1 2">
    <name type="scientific">Collinsella ureilytica</name>
    <dbReference type="NCBI Taxonomy" id="2869515"/>
    <lineage>
        <taxon>Bacteria</taxon>
        <taxon>Bacillati</taxon>
        <taxon>Actinomycetota</taxon>
        <taxon>Coriobacteriia</taxon>
        <taxon>Coriobacteriales</taxon>
        <taxon>Coriobacteriaceae</taxon>
        <taxon>Collinsella</taxon>
    </lineage>
</organism>
<proteinExistence type="predicted"/>
<evidence type="ECO:0000313" key="1">
    <source>
        <dbReference type="EMBL" id="MBY4797386.1"/>
    </source>
</evidence>
<reference evidence="1 2" key="1">
    <citation type="submission" date="2021-08" db="EMBL/GenBank/DDBJ databases">
        <title>Collinsella faecalis sp. nov. isolated from swine faeces.</title>
        <authorList>
            <person name="Oh B.S."/>
            <person name="Lee J.H."/>
        </authorList>
    </citation>
    <scope>NUCLEOTIDE SEQUENCE [LARGE SCALE GENOMIC DNA]</scope>
    <source>
        <strain evidence="1 2">AGMB00827</strain>
    </source>
</reference>
<dbReference type="EMBL" id="JAIMFO010000005">
    <property type="protein sequence ID" value="MBY4797386.1"/>
    <property type="molecule type" value="Genomic_DNA"/>
</dbReference>
<keyword evidence="2" id="KW-1185">Reference proteome</keyword>
<evidence type="ECO:0000313" key="2">
    <source>
        <dbReference type="Proteomes" id="UP000700908"/>
    </source>
</evidence>